<dbReference type="PANTHER" id="PTHR11439">
    <property type="entry name" value="GAG-POL-RELATED RETROTRANSPOSON"/>
    <property type="match status" value="1"/>
</dbReference>
<dbReference type="EMBL" id="ASHM01002193">
    <property type="protein sequence ID" value="PNY07935.1"/>
    <property type="molecule type" value="Genomic_DNA"/>
</dbReference>
<dbReference type="ExpressionAtlas" id="A0A2K3NY17">
    <property type="expression patterns" value="baseline"/>
</dbReference>
<organism evidence="3 4">
    <name type="scientific">Trifolium pratense</name>
    <name type="common">Red clover</name>
    <dbReference type="NCBI Taxonomy" id="57577"/>
    <lineage>
        <taxon>Eukaryota</taxon>
        <taxon>Viridiplantae</taxon>
        <taxon>Streptophyta</taxon>
        <taxon>Embryophyta</taxon>
        <taxon>Tracheophyta</taxon>
        <taxon>Spermatophyta</taxon>
        <taxon>Magnoliopsida</taxon>
        <taxon>eudicotyledons</taxon>
        <taxon>Gunneridae</taxon>
        <taxon>Pentapetalae</taxon>
        <taxon>rosids</taxon>
        <taxon>fabids</taxon>
        <taxon>Fabales</taxon>
        <taxon>Fabaceae</taxon>
        <taxon>Papilionoideae</taxon>
        <taxon>50 kb inversion clade</taxon>
        <taxon>NPAAA clade</taxon>
        <taxon>Hologalegina</taxon>
        <taxon>IRL clade</taxon>
        <taxon>Trifolieae</taxon>
        <taxon>Trifolium</taxon>
    </lineage>
</organism>
<evidence type="ECO:0000313" key="4">
    <source>
        <dbReference type="Proteomes" id="UP000236291"/>
    </source>
</evidence>
<dbReference type="InterPro" id="IPR043502">
    <property type="entry name" value="DNA/RNA_pol_sf"/>
</dbReference>
<comment type="caution">
    <text evidence="3">The sequence shown here is derived from an EMBL/GenBank/DDBJ whole genome shotgun (WGS) entry which is preliminary data.</text>
</comment>
<dbReference type="AlphaFoldDB" id="A0A2K3NY17"/>
<dbReference type="STRING" id="57577.A0A2K3NY17"/>
<dbReference type="InterPro" id="IPR013103">
    <property type="entry name" value="RVT_2"/>
</dbReference>
<gene>
    <name evidence="3" type="ORF">L195_g004443</name>
</gene>
<accession>A0A2K3NY17</accession>
<proteinExistence type="predicted"/>
<dbReference type="Proteomes" id="UP000236291">
    <property type="component" value="Unassembled WGS sequence"/>
</dbReference>
<reference evidence="3 4" key="2">
    <citation type="journal article" date="2017" name="Front. Plant Sci.">
        <title>Gene Classification and Mining of Molecular Markers Useful in Red Clover (Trifolium pratense) Breeding.</title>
        <authorList>
            <person name="Istvanek J."/>
            <person name="Dluhosova J."/>
            <person name="Dluhos P."/>
            <person name="Patkova L."/>
            <person name="Nedelnik J."/>
            <person name="Repkova J."/>
        </authorList>
    </citation>
    <scope>NUCLEOTIDE SEQUENCE [LARGE SCALE GENOMIC DNA]</scope>
    <source>
        <strain evidence="4">cv. Tatra</strain>
        <tissue evidence="3">Young leaves</tissue>
    </source>
</reference>
<name>A0A2K3NY17_TRIPR</name>
<sequence length="404" mass="46096">MNMVRCMINEKNVPKTFWPEVVNWVVHILNRCPTFVVKDITLEEASSGIKPSNVNEIEEHASDTQSEDLTNLEVPNSEDSNDENELGKRVLRRPGYLNNYETNDTNECETGESSDSQAFFSPSEDPITYNEAAKHGVWKQAMDTEIGAIESNDTWELTNLPPGAKKIGITIRTILAIAAARNWYVFQLDVKSAFLHGELDEEVYVEQPLVYQKQTKEMVYRLKKSLYGLKQAPRAWYNKIEAYFCKEGFVKCAHEHTLFLKKEAGDKIIINFAMTDLGRMRYFLGIEVKQTKEGIFMHQQKYACEILKRFNMENCNSVSNPTMPGNKLKKDETGIACDSTNYKQMVGCLMYLLATRPDLAFLGKDDKLTGWSDSDYAGDLDDRKSTYGYVFMIGSKVVSWSSKK</sequence>
<evidence type="ECO:0000256" key="1">
    <source>
        <dbReference type="SAM" id="MobiDB-lite"/>
    </source>
</evidence>
<dbReference type="Pfam" id="PF07727">
    <property type="entry name" value="RVT_2"/>
    <property type="match status" value="1"/>
</dbReference>
<feature type="domain" description="Reverse transcriptase Ty1/copia-type" evidence="2">
    <location>
        <begin position="171"/>
        <end position="271"/>
    </location>
</feature>
<evidence type="ECO:0000259" key="2">
    <source>
        <dbReference type="Pfam" id="PF07727"/>
    </source>
</evidence>
<reference evidence="3 4" key="1">
    <citation type="journal article" date="2014" name="Am. J. Bot.">
        <title>Genome assembly and annotation for red clover (Trifolium pratense; Fabaceae).</title>
        <authorList>
            <person name="Istvanek J."/>
            <person name="Jaros M."/>
            <person name="Krenek A."/>
            <person name="Repkova J."/>
        </authorList>
    </citation>
    <scope>NUCLEOTIDE SEQUENCE [LARGE SCALE GENOMIC DNA]</scope>
    <source>
        <strain evidence="4">cv. Tatra</strain>
        <tissue evidence="3">Young leaves</tissue>
    </source>
</reference>
<feature type="compositionally biased region" description="Polar residues" evidence="1">
    <location>
        <begin position="63"/>
        <end position="78"/>
    </location>
</feature>
<dbReference type="PANTHER" id="PTHR11439:SF517">
    <property type="entry name" value="CYSTEINE-RICH RLK (RECEPTOR-LIKE PROTEIN KINASE) 8"/>
    <property type="match status" value="1"/>
</dbReference>
<protein>
    <submittedName>
        <fullName evidence="3">Copia-type polyprotein</fullName>
    </submittedName>
</protein>
<dbReference type="SUPFAM" id="SSF56672">
    <property type="entry name" value="DNA/RNA polymerases"/>
    <property type="match status" value="1"/>
</dbReference>
<evidence type="ECO:0000313" key="3">
    <source>
        <dbReference type="EMBL" id="PNY07935.1"/>
    </source>
</evidence>
<feature type="region of interest" description="Disordered" evidence="1">
    <location>
        <begin position="51"/>
        <end position="124"/>
    </location>
</feature>